<dbReference type="GO" id="GO:0005344">
    <property type="term" value="F:oxygen carrier activity"/>
    <property type="evidence" value="ECO:0007669"/>
    <property type="project" value="UniProtKB-KW"/>
</dbReference>
<evidence type="ECO:0000313" key="8">
    <source>
        <dbReference type="RefSeq" id="XP_025425685.1"/>
    </source>
</evidence>
<feature type="region of interest" description="Disordered" evidence="5">
    <location>
        <begin position="1"/>
        <end position="57"/>
    </location>
</feature>
<dbReference type="Gene3D" id="1.10.490.10">
    <property type="entry name" value="Globins"/>
    <property type="match status" value="1"/>
</dbReference>
<keyword evidence="1 4" id="KW-0349">Heme</keyword>
<organism evidence="7 8">
    <name type="scientific">Sipha flava</name>
    <name type="common">yellow sugarcane aphid</name>
    <dbReference type="NCBI Taxonomy" id="143950"/>
    <lineage>
        <taxon>Eukaryota</taxon>
        <taxon>Metazoa</taxon>
        <taxon>Ecdysozoa</taxon>
        <taxon>Arthropoda</taxon>
        <taxon>Hexapoda</taxon>
        <taxon>Insecta</taxon>
        <taxon>Pterygota</taxon>
        <taxon>Neoptera</taxon>
        <taxon>Paraneoptera</taxon>
        <taxon>Hemiptera</taxon>
        <taxon>Sternorrhyncha</taxon>
        <taxon>Aphidomorpha</taxon>
        <taxon>Aphidoidea</taxon>
        <taxon>Aphididae</taxon>
        <taxon>Sipha</taxon>
    </lineage>
</organism>
<dbReference type="GO" id="GO:0020037">
    <property type="term" value="F:heme binding"/>
    <property type="evidence" value="ECO:0007669"/>
    <property type="project" value="InterPro"/>
</dbReference>
<dbReference type="Proteomes" id="UP000694846">
    <property type="component" value="Unplaced"/>
</dbReference>
<sequence>MGNAGATRRGSIFSKQDSTGDEGSTRHNKRLSSRQNTLLEEEEFPPEPPASPPPEPLTMRQKELLTETWKLLEEDIAKVGVITFVRVMAFVQKAVARLYEPDKLETLLRDLGKKHYHYGAKQKYVDLIGPQFILAIQPSLVDQWSQETHSAWTALFLNMAYIMKGSMAAEERFKVKKTAT</sequence>
<dbReference type="InterPro" id="IPR050532">
    <property type="entry name" value="Globin-like_OT"/>
</dbReference>
<evidence type="ECO:0000256" key="5">
    <source>
        <dbReference type="SAM" id="MobiDB-lite"/>
    </source>
</evidence>
<evidence type="ECO:0000259" key="6">
    <source>
        <dbReference type="Pfam" id="PF00042"/>
    </source>
</evidence>
<keyword evidence="4" id="KW-0813">Transport</keyword>
<gene>
    <name evidence="8" type="primary">LOC112694437</name>
</gene>
<evidence type="ECO:0000256" key="3">
    <source>
        <dbReference type="ARBA" id="ARBA00023004"/>
    </source>
</evidence>
<keyword evidence="4" id="KW-0561">Oxygen transport</keyword>
<dbReference type="AlphaFoldDB" id="A0A8B8GRL3"/>
<dbReference type="SUPFAM" id="SSF46458">
    <property type="entry name" value="Globin-like"/>
    <property type="match status" value="1"/>
</dbReference>
<evidence type="ECO:0000256" key="1">
    <source>
        <dbReference type="ARBA" id="ARBA00022617"/>
    </source>
</evidence>
<feature type="domain" description="Globin" evidence="6">
    <location>
        <begin position="86"/>
        <end position="160"/>
    </location>
</feature>
<dbReference type="GO" id="GO:0046872">
    <property type="term" value="F:metal ion binding"/>
    <property type="evidence" value="ECO:0007669"/>
    <property type="project" value="UniProtKB-KW"/>
</dbReference>
<dbReference type="GeneID" id="112694437"/>
<dbReference type="InterPro" id="IPR009050">
    <property type="entry name" value="Globin-like_sf"/>
</dbReference>
<dbReference type="PANTHER" id="PTHR46458:SF2">
    <property type="entry name" value="X GLOBIN"/>
    <property type="match status" value="1"/>
</dbReference>
<evidence type="ECO:0000256" key="4">
    <source>
        <dbReference type="RuleBase" id="RU000356"/>
    </source>
</evidence>
<keyword evidence="7" id="KW-1185">Reference proteome</keyword>
<keyword evidence="3" id="KW-0408">Iron</keyword>
<name>A0A8B8GRL3_9HEMI</name>
<comment type="similarity">
    <text evidence="4">Belongs to the globin family.</text>
</comment>
<dbReference type="OrthoDB" id="436496at2759"/>
<dbReference type="PANTHER" id="PTHR46458">
    <property type="entry name" value="BLR2807 PROTEIN"/>
    <property type="match status" value="1"/>
</dbReference>
<evidence type="ECO:0000256" key="2">
    <source>
        <dbReference type="ARBA" id="ARBA00022723"/>
    </source>
</evidence>
<accession>A0A8B8GRL3</accession>
<keyword evidence="2" id="KW-0479">Metal-binding</keyword>
<dbReference type="GO" id="GO:0019825">
    <property type="term" value="F:oxygen binding"/>
    <property type="evidence" value="ECO:0007669"/>
    <property type="project" value="InterPro"/>
</dbReference>
<evidence type="ECO:0000313" key="7">
    <source>
        <dbReference type="Proteomes" id="UP000694846"/>
    </source>
</evidence>
<feature type="compositionally biased region" description="Pro residues" evidence="5">
    <location>
        <begin position="46"/>
        <end position="56"/>
    </location>
</feature>
<reference evidence="8" key="1">
    <citation type="submission" date="2025-08" db="UniProtKB">
        <authorList>
            <consortium name="RefSeq"/>
        </authorList>
    </citation>
    <scope>IDENTIFICATION</scope>
    <source>
        <tissue evidence="8">Whole body</tissue>
    </source>
</reference>
<dbReference type="InterPro" id="IPR000971">
    <property type="entry name" value="Globin"/>
</dbReference>
<dbReference type="InterPro" id="IPR012292">
    <property type="entry name" value="Globin/Proto"/>
</dbReference>
<dbReference type="Pfam" id="PF00042">
    <property type="entry name" value="Globin"/>
    <property type="match status" value="1"/>
</dbReference>
<dbReference type="RefSeq" id="XP_025425685.1">
    <property type="nucleotide sequence ID" value="XM_025569900.1"/>
</dbReference>
<protein>
    <submittedName>
        <fullName evidence="8">Uncharacterized protein LOC112694437 isoform X2</fullName>
    </submittedName>
</protein>
<proteinExistence type="inferred from homology"/>